<reference evidence="2 3" key="1">
    <citation type="submission" date="2006-02" db="EMBL/GenBank/DDBJ databases">
        <authorList>
            <person name="Amann R."/>
            <person name="Ferriera S."/>
            <person name="Johnson J."/>
            <person name="Kravitz S."/>
            <person name="Halpern A."/>
            <person name="Remington K."/>
            <person name="Beeson K."/>
            <person name="Tran B."/>
            <person name="Rogers Y.-H."/>
            <person name="Friedman R."/>
            <person name="Venter J.C."/>
        </authorList>
    </citation>
    <scope>NUCLEOTIDE SEQUENCE [LARGE SCALE GENOMIC DNA]</scope>
    <source>
        <strain evidence="2 3">DSM 3645</strain>
    </source>
</reference>
<dbReference type="HOGENOM" id="CLU_3418749_0_0_0"/>
<evidence type="ECO:0000256" key="1">
    <source>
        <dbReference type="SAM" id="MobiDB-lite"/>
    </source>
</evidence>
<evidence type="ECO:0000313" key="2">
    <source>
        <dbReference type="EMBL" id="EAQ76841.1"/>
    </source>
</evidence>
<protein>
    <submittedName>
        <fullName evidence="2">Uncharacterized protein</fullName>
    </submittedName>
</protein>
<organism evidence="2 3">
    <name type="scientific">Blastopirellula marina DSM 3645</name>
    <dbReference type="NCBI Taxonomy" id="314230"/>
    <lineage>
        <taxon>Bacteria</taxon>
        <taxon>Pseudomonadati</taxon>
        <taxon>Planctomycetota</taxon>
        <taxon>Planctomycetia</taxon>
        <taxon>Pirellulales</taxon>
        <taxon>Pirellulaceae</taxon>
        <taxon>Blastopirellula</taxon>
    </lineage>
</organism>
<accession>A4A320</accession>
<dbReference type="Proteomes" id="UP000004358">
    <property type="component" value="Unassembled WGS sequence"/>
</dbReference>
<gene>
    <name evidence="2" type="ORF">DSM3645_17921</name>
</gene>
<sequence>MKTVTPRKELATKRGRECVGGGLGE</sequence>
<comment type="caution">
    <text evidence="2">The sequence shown here is derived from an EMBL/GenBank/DDBJ whole genome shotgun (WGS) entry which is preliminary data.</text>
</comment>
<dbReference type="AlphaFoldDB" id="A4A320"/>
<name>A4A320_9BACT</name>
<feature type="compositionally biased region" description="Basic and acidic residues" evidence="1">
    <location>
        <begin position="1"/>
        <end position="17"/>
    </location>
</feature>
<evidence type="ECO:0000313" key="3">
    <source>
        <dbReference type="Proteomes" id="UP000004358"/>
    </source>
</evidence>
<proteinExistence type="predicted"/>
<feature type="region of interest" description="Disordered" evidence="1">
    <location>
        <begin position="1"/>
        <end position="25"/>
    </location>
</feature>
<dbReference type="EMBL" id="AANZ01000061">
    <property type="protein sequence ID" value="EAQ76841.1"/>
    <property type="molecule type" value="Genomic_DNA"/>
</dbReference>